<feature type="binding site" evidence="11">
    <location>
        <position position="60"/>
    </location>
    <ligand>
        <name>[4Fe-4S] cluster</name>
        <dbReference type="ChEBI" id="CHEBI:49883"/>
    </ligand>
</feature>
<keyword evidence="6 11" id="KW-0411">Iron-sulfur</keyword>
<dbReference type="PANTHER" id="PTHR38839">
    <property type="entry name" value="TRANSCRIPTIONAL REGULATOR WHID-RELATED"/>
    <property type="match status" value="1"/>
</dbReference>
<dbReference type="PROSITE" id="PS51674">
    <property type="entry name" value="4FE4S_WBL"/>
    <property type="match status" value="1"/>
</dbReference>
<evidence type="ECO:0000256" key="7">
    <source>
        <dbReference type="ARBA" id="ARBA00023015"/>
    </source>
</evidence>
<evidence type="ECO:0000313" key="13">
    <source>
        <dbReference type="EMBL" id="MDH6198287.1"/>
    </source>
</evidence>
<name>A0ABT6L7S5_9MYCO</name>
<keyword evidence="14" id="KW-1185">Reference proteome</keyword>
<keyword evidence="8 11" id="KW-0238">DNA-binding</keyword>
<feature type="binding site" evidence="11">
    <location>
        <position position="22"/>
    </location>
    <ligand>
        <name>[4Fe-4S] cluster</name>
        <dbReference type="ChEBI" id="CHEBI:49883"/>
    </ligand>
</feature>
<comment type="PTM">
    <text evidence="11">The Fe-S cluster can be nitrosylated by nitric oxide (NO).</text>
</comment>
<keyword evidence="10 11" id="KW-0804">Transcription</keyword>
<organism evidence="13 14">
    <name type="scientific">Mycolicibacterium frederiksbergense</name>
    <dbReference type="NCBI Taxonomy" id="117567"/>
    <lineage>
        <taxon>Bacteria</taxon>
        <taxon>Bacillati</taxon>
        <taxon>Actinomycetota</taxon>
        <taxon>Actinomycetes</taxon>
        <taxon>Mycobacteriales</taxon>
        <taxon>Mycobacteriaceae</taxon>
        <taxon>Mycolicibacterium</taxon>
    </lineage>
</organism>
<evidence type="ECO:0000256" key="11">
    <source>
        <dbReference type="HAMAP-Rule" id="MF_01479"/>
    </source>
</evidence>
<comment type="PTM">
    <text evidence="11">Upon Fe-S cluster removal intramolecular disulfide bonds are formed.</text>
</comment>
<evidence type="ECO:0000256" key="5">
    <source>
        <dbReference type="ARBA" id="ARBA00023004"/>
    </source>
</evidence>
<feature type="binding site" evidence="11">
    <location>
        <position position="54"/>
    </location>
    <ligand>
        <name>[4Fe-4S] cluster</name>
        <dbReference type="ChEBI" id="CHEBI:49883"/>
    </ligand>
</feature>
<keyword evidence="11" id="KW-0963">Cytoplasm</keyword>
<dbReference type="Proteomes" id="UP001160130">
    <property type="component" value="Unassembled WGS sequence"/>
</dbReference>
<feature type="domain" description="4Fe-4S Wbl-type" evidence="12">
    <location>
        <begin position="21"/>
        <end position="84"/>
    </location>
</feature>
<keyword evidence="9 11" id="KW-1015">Disulfide bond</keyword>
<keyword evidence="4 11" id="KW-0479">Metal-binding</keyword>
<dbReference type="RefSeq" id="WP_280834877.1">
    <property type="nucleotide sequence ID" value="NZ_JARXVE010000010.1"/>
</dbReference>
<evidence type="ECO:0000256" key="1">
    <source>
        <dbReference type="ARBA" id="ARBA00004496"/>
    </source>
</evidence>
<gene>
    <name evidence="11" type="primary">whiB</name>
    <name evidence="13" type="ORF">M2272_004946</name>
</gene>
<accession>A0ABT6L7S5</accession>
<sequence length="89" mass="10116">MIAITDNRPTAEHWNWQLSGSCRTHPVDAFFPDEDRGRRRHAREEAAKNICRRCPVLERCRSHALSAPETYGIWGAMTARERAAVRAGA</sequence>
<evidence type="ECO:0000256" key="4">
    <source>
        <dbReference type="ARBA" id="ARBA00022723"/>
    </source>
</evidence>
<evidence type="ECO:0000256" key="10">
    <source>
        <dbReference type="ARBA" id="ARBA00023163"/>
    </source>
</evidence>
<evidence type="ECO:0000256" key="6">
    <source>
        <dbReference type="ARBA" id="ARBA00023014"/>
    </source>
</evidence>
<proteinExistence type="inferred from homology"/>
<evidence type="ECO:0000256" key="8">
    <source>
        <dbReference type="ARBA" id="ARBA00023125"/>
    </source>
</evidence>
<feature type="binding site" evidence="11">
    <location>
        <position position="51"/>
    </location>
    <ligand>
        <name>[4Fe-4S] cluster</name>
        <dbReference type="ChEBI" id="CHEBI:49883"/>
    </ligand>
</feature>
<comment type="subcellular location">
    <subcellularLocation>
        <location evidence="1 11">Cytoplasm</location>
    </subcellularLocation>
</comment>
<evidence type="ECO:0000256" key="2">
    <source>
        <dbReference type="ARBA" id="ARBA00006597"/>
    </source>
</evidence>
<dbReference type="InterPro" id="IPR034768">
    <property type="entry name" value="4FE4S_WBL"/>
</dbReference>
<dbReference type="Pfam" id="PF02467">
    <property type="entry name" value="Whib"/>
    <property type="match status" value="1"/>
</dbReference>
<keyword evidence="3 11" id="KW-0004">4Fe-4S</keyword>
<protein>
    <recommendedName>
        <fullName evidence="11">Transcriptional regulator WhiB</fullName>
    </recommendedName>
</protein>
<evidence type="ECO:0000256" key="9">
    <source>
        <dbReference type="ARBA" id="ARBA00023157"/>
    </source>
</evidence>
<dbReference type="InterPro" id="IPR003482">
    <property type="entry name" value="Whib"/>
</dbReference>
<keyword evidence="5 11" id="KW-0408">Iron</keyword>
<dbReference type="HAMAP" id="MF_01479">
    <property type="entry name" value="WhiB"/>
    <property type="match status" value="1"/>
</dbReference>
<evidence type="ECO:0000259" key="12">
    <source>
        <dbReference type="PROSITE" id="PS51674"/>
    </source>
</evidence>
<comment type="cofactor">
    <cofactor evidence="11">
        <name>[4Fe-4S] cluster</name>
        <dbReference type="ChEBI" id="CHEBI:49883"/>
    </cofactor>
    <text evidence="11">Binds 1 [4Fe-4S] cluster per subunit. Following nitrosylation of the [4Fe-4S] cluster binds 1 [4Fe-8(NO)] cluster per subunit.</text>
</comment>
<comment type="caution">
    <text evidence="13">The sequence shown here is derived from an EMBL/GenBank/DDBJ whole genome shotgun (WGS) entry which is preliminary data.</text>
</comment>
<evidence type="ECO:0000313" key="14">
    <source>
        <dbReference type="Proteomes" id="UP001160130"/>
    </source>
</evidence>
<comment type="function">
    <text evidence="11">Acts as a transcriptional regulator. Probably redox-responsive. The apo- but not holo-form probably binds DNA.</text>
</comment>
<reference evidence="13 14" key="1">
    <citation type="submission" date="2023-04" db="EMBL/GenBank/DDBJ databases">
        <title>Forest soil microbial communities from Buena Vista Peninsula, Colon Province, Panama.</title>
        <authorList>
            <person name="Bouskill N."/>
        </authorList>
    </citation>
    <scope>NUCLEOTIDE SEQUENCE [LARGE SCALE GENOMIC DNA]</scope>
    <source>
        <strain evidence="13 14">AC80</strain>
    </source>
</reference>
<keyword evidence="7 11" id="KW-0805">Transcription regulation</keyword>
<comment type="similarity">
    <text evidence="2 11">Belongs to the WhiB family.</text>
</comment>
<evidence type="ECO:0000256" key="3">
    <source>
        <dbReference type="ARBA" id="ARBA00022485"/>
    </source>
</evidence>
<dbReference type="EMBL" id="JARXVE010000010">
    <property type="protein sequence ID" value="MDH6198287.1"/>
    <property type="molecule type" value="Genomic_DNA"/>
</dbReference>